<dbReference type="EMBL" id="QFRA01000028">
    <property type="protein sequence ID" value="PZR03798.1"/>
    <property type="molecule type" value="Genomic_DNA"/>
</dbReference>
<evidence type="ECO:0000256" key="3">
    <source>
        <dbReference type="ARBA" id="ARBA00022112"/>
    </source>
</evidence>
<dbReference type="FunFam" id="3.40.1390.30:FF:000001">
    <property type="entry name" value="GTP cyclohydrolase 1 type 2"/>
    <property type="match status" value="1"/>
</dbReference>
<evidence type="ECO:0000313" key="7">
    <source>
        <dbReference type="EMBL" id="PZR03798.1"/>
    </source>
</evidence>
<dbReference type="Proteomes" id="UP000249432">
    <property type="component" value="Unassembled WGS sequence"/>
</dbReference>
<dbReference type="RefSeq" id="WP_303735374.1">
    <property type="nucleotide sequence ID" value="NZ_CAKZHK010000008.1"/>
</dbReference>
<feature type="binding site" evidence="6">
    <location>
        <position position="331"/>
    </location>
    <ligand>
        <name>a divalent metal cation</name>
        <dbReference type="ChEBI" id="CHEBI:60240"/>
        <label>1</label>
    </ligand>
</feature>
<accession>A0A2W5U4Y0</accession>
<dbReference type="PANTHER" id="PTHR13799:SF14">
    <property type="entry name" value="GTP CYCLOHYDROLASE 1 TYPE 2 HOMOLOG"/>
    <property type="match status" value="1"/>
</dbReference>
<protein>
    <recommendedName>
        <fullName evidence="3 5">GTP cyclohydrolase 1 type 2 homolog</fullName>
    </recommendedName>
</protein>
<feature type="binding site" evidence="6">
    <location>
        <position position="65"/>
    </location>
    <ligand>
        <name>a divalent metal cation</name>
        <dbReference type="ChEBI" id="CHEBI:60240"/>
        <label>1</label>
    </ligand>
</feature>
<evidence type="ECO:0000313" key="8">
    <source>
        <dbReference type="Proteomes" id="UP000249432"/>
    </source>
</evidence>
<dbReference type="InterPro" id="IPR017221">
    <property type="entry name" value="DUF34/NIF3_bac"/>
</dbReference>
<feature type="binding site" evidence="6">
    <location>
        <position position="66"/>
    </location>
    <ligand>
        <name>a divalent metal cation</name>
        <dbReference type="ChEBI" id="CHEBI:60240"/>
        <label>1</label>
    </ligand>
</feature>
<evidence type="ECO:0000256" key="4">
    <source>
        <dbReference type="ARBA" id="ARBA00022723"/>
    </source>
</evidence>
<dbReference type="PIRSF" id="PIRSF037489">
    <property type="entry name" value="UCP037489_NIF3_YqfO"/>
    <property type="match status" value="1"/>
</dbReference>
<proteinExistence type="inferred from homology"/>
<keyword evidence="4 5" id="KW-0479">Metal-binding</keyword>
<comment type="similarity">
    <text evidence="1 5">Belongs to the GTP cyclohydrolase I type 2/NIF3 family.</text>
</comment>
<dbReference type="SUPFAM" id="SSF102705">
    <property type="entry name" value="NIF3 (NGG1p interacting factor 3)-like"/>
    <property type="match status" value="1"/>
</dbReference>
<reference evidence="7 8" key="1">
    <citation type="submission" date="2017-08" db="EMBL/GenBank/DDBJ databases">
        <title>Infants hospitalized years apart are colonized by the same room-sourced microbial strains.</title>
        <authorList>
            <person name="Brooks B."/>
            <person name="Olm M.R."/>
            <person name="Firek B.A."/>
            <person name="Baker R."/>
            <person name="Thomas B.C."/>
            <person name="Morowitz M.J."/>
            <person name="Banfield J.F."/>
        </authorList>
    </citation>
    <scope>NUCLEOTIDE SEQUENCE [LARGE SCALE GENOMIC DNA]</scope>
    <source>
        <strain evidence="7">S2_003_000_R1_3</strain>
    </source>
</reference>
<sequence length="372" mass="39744">MTTVADIRQTMDAAFPPALAEEWDRVGLICGNPSANVSLVAVALEASDAVVDHAIDQGADMLIVHHPLLLRGTHSVATDDPKGRLLHRLIKHDCALFAAHTNADAADGGVNDILADLLGVTETKPLNPIKATLHKWGVMVPVDHVEKVKDAVFAVGAGKIGQYSHCSFETEGKGQFLPEDGSHPALGSVGKVEHATEVRVEFVSRPNLDDDIIDAIVRAHPYEEPAFDCVTMSGGVIGGIGRVGTLTSPTTLKEFAQRVADALPETVEGIRAAGDPDTRIETVALCSGAGDSFLDQARAVGADVYVTSDLRHHPADEHLRRGKPVLVDTAHWASEFPWCGSVATMMREQLGLTAEVIEVRTDPWTVHASKKQ</sequence>
<organism evidence="7 8">
    <name type="scientific">Corynebacterium kroppenstedtii</name>
    <dbReference type="NCBI Taxonomy" id="161879"/>
    <lineage>
        <taxon>Bacteria</taxon>
        <taxon>Bacillati</taxon>
        <taxon>Actinomycetota</taxon>
        <taxon>Actinomycetes</taxon>
        <taxon>Mycobacteriales</taxon>
        <taxon>Corynebacteriaceae</taxon>
        <taxon>Corynebacterium</taxon>
    </lineage>
</organism>
<dbReference type="AlphaFoldDB" id="A0A2W5U4Y0"/>
<feature type="binding site" evidence="6">
    <location>
        <position position="104"/>
    </location>
    <ligand>
        <name>a divalent metal cation</name>
        <dbReference type="ChEBI" id="CHEBI:60240"/>
        <label>1</label>
    </ligand>
</feature>
<dbReference type="Gene3D" id="3.30.70.120">
    <property type="match status" value="1"/>
</dbReference>
<evidence type="ECO:0000256" key="1">
    <source>
        <dbReference type="ARBA" id="ARBA00006964"/>
    </source>
</evidence>
<dbReference type="InterPro" id="IPR036069">
    <property type="entry name" value="DUF34/NIF3_sf"/>
</dbReference>
<dbReference type="InterPro" id="IPR002678">
    <property type="entry name" value="DUF34/NIF3"/>
</dbReference>
<dbReference type="PANTHER" id="PTHR13799">
    <property type="entry name" value="NGG1 INTERACTING FACTOR 3"/>
    <property type="match status" value="1"/>
</dbReference>
<comment type="caution">
    <text evidence="7">The sequence shown here is derived from an EMBL/GenBank/DDBJ whole genome shotgun (WGS) entry which is preliminary data.</text>
</comment>
<dbReference type="GO" id="GO:0005737">
    <property type="term" value="C:cytoplasm"/>
    <property type="evidence" value="ECO:0007669"/>
    <property type="project" value="TreeGrafter"/>
</dbReference>
<name>A0A2W5U4Y0_9CORY</name>
<evidence type="ECO:0000256" key="2">
    <source>
        <dbReference type="ARBA" id="ARBA00011643"/>
    </source>
</evidence>
<dbReference type="NCBIfam" id="TIGR00486">
    <property type="entry name" value="YbgI_SA1388"/>
    <property type="match status" value="1"/>
</dbReference>
<gene>
    <name evidence="7" type="ORF">DI525_08985</name>
</gene>
<evidence type="ECO:0000256" key="6">
    <source>
        <dbReference type="PIRSR" id="PIRSR602678-1"/>
    </source>
</evidence>
<evidence type="ECO:0000256" key="5">
    <source>
        <dbReference type="PIRNR" id="PIRNR037489"/>
    </source>
</evidence>
<dbReference type="GO" id="GO:0046872">
    <property type="term" value="F:metal ion binding"/>
    <property type="evidence" value="ECO:0007669"/>
    <property type="project" value="UniProtKB-UniRule"/>
</dbReference>
<dbReference type="InterPro" id="IPR015867">
    <property type="entry name" value="N-reg_PII/ATP_PRibTrfase_C"/>
</dbReference>
<dbReference type="Gene3D" id="3.40.1390.30">
    <property type="entry name" value="NIF3 (NGG1p interacting factor 3)-like"/>
    <property type="match status" value="1"/>
</dbReference>
<dbReference type="Pfam" id="PF01784">
    <property type="entry name" value="DUF34_NIF3"/>
    <property type="match status" value="1"/>
</dbReference>
<dbReference type="FunFam" id="3.30.70.120:FF:000006">
    <property type="entry name" value="GTP cyclohydrolase 1 type 2 homolog"/>
    <property type="match status" value="1"/>
</dbReference>
<comment type="subunit">
    <text evidence="2">Homohexamer.</text>
</comment>
<feature type="binding site" evidence="6">
    <location>
        <position position="335"/>
    </location>
    <ligand>
        <name>a divalent metal cation</name>
        <dbReference type="ChEBI" id="CHEBI:60240"/>
        <label>1</label>
    </ligand>
</feature>